<accession>A0A6N4X885</accession>
<dbReference type="Proteomes" id="UP000445144">
    <property type="component" value="Unassembled WGS sequence"/>
</dbReference>
<feature type="transmembrane region" description="Helical" evidence="1">
    <location>
        <begin position="49"/>
        <end position="71"/>
    </location>
</feature>
<proteinExistence type="predicted"/>
<dbReference type="EMBL" id="CACVBR010000036">
    <property type="protein sequence ID" value="CAA7196978.1"/>
    <property type="molecule type" value="Genomic_DNA"/>
</dbReference>
<keyword evidence="1" id="KW-0812">Transmembrane</keyword>
<name>A0A6N4X885_9FLAO</name>
<keyword evidence="1" id="KW-1133">Transmembrane helix</keyword>
<evidence type="ECO:0000313" key="3">
    <source>
        <dbReference type="Proteomes" id="UP000445144"/>
    </source>
</evidence>
<feature type="transmembrane region" description="Helical" evidence="1">
    <location>
        <begin position="6"/>
        <end position="28"/>
    </location>
</feature>
<organism evidence="2 3">
    <name type="scientific">Chryseobacterium potabilaquae</name>
    <dbReference type="NCBI Taxonomy" id="2675057"/>
    <lineage>
        <taxon>Bacteria</taxon>
        <taxon>Pseudomonadati</taxon>
        <taxon>Bacteroidota</taxon>
        <taxon>Flavobacteriia</taxon>
        <taxon>Flavobacteriales</taxon>
        <taxon>Weeksellaceae</taxon>
        <taxon>Chryseobacterium group</taxon>
        <taxon>Chryseobacterium</taxon>
    </lineage>
</organism>
<gene>
    <name evidence="2" type="ORF">CHRY9293_03036</name>
</gene>
<sequence>MEILDNNLICILTTISFITGISCLWLAYGKYIIYKDGIMTGDSDESLQYFQSIVLFIGGLILLGVFIYNIFVLDPLI</sequence>
<dbReference type="AlphaFoldDB" id="A0A6N4X885"/>
<reference evidence="2 3" key="1">
    <citation type="submission" date="2020-01" db="EMBL/GenBank/DDBJ databases">
        <authorList>
            <person name="Rodrigo-Torres L."/>
            <person name="Arahal R. D."/>
            <person name="Lucena T."/>
        </authorList>
    </citation>
    <scope>NUCLEOTIDE SEQUENCE [LARGE SCALE GENOMIC DNA]</scope>
    <source>
        <strain evidence="2 3">CECT 9293</strain>
    </source>
</reference>
<protein>
    <submittedName>
        <fullName evidence="2">Uncharacterized protein</fullName>
    </submittedName>
</protein>
<evidence type="ECO:0000256" key="1">
    <source>
        <dbReference type="SAM" id="Phobius"/>
    </source>
</evidence>
<keyword evidence="1" id="KW-0472">Membrane</keyword>
<keyword evidence="3" id="KW-1185">Reference proteome</keyword>
<evidence type="ECO:0000313" key="2">
    <source>
        <dbReference type="EMBL" id="CAA7196978.1"/>
    </source>
</evidence>